<keyword evidence="2" id="KW-1185">Reference proteome</keyword>
<dbReference type="EMBL" id="PGOL01001030">
    <property type="protein sequence ID" value="PKI61500.1"/>
    <property type="molecule type" value="Genomic_DNA"/>
</dbReference>
<organism evidence="1 2">
    <name type="scientific">Punica granatum</name>
    <name type="common">Pomegranate</name>
    <dbReference type="NCBI Taxonomy" id="22663"/>
    <lineage>
        <taxon>Eukaryota</taxon>
        <taxon>Viridiplantae</taxon>
        <taxon>Streptophyta</taxon>
        <taxon>Embryophyta</taxon>
        <taxon>Tracheophyta</taxon>
        <taxon>Spermatophyta</taxon>
        <taxon>Magnoliopsida</taxon>
        <taxon>eudicotyledons</taxon>
        <taxon>Gunneridae</taxon>
        <taxon>Pentapetalae</taxon>
        <taxon>rosids</taxon>
        <taxon>malvids</taxon>
        <taxon>Myrtales</taxon>
        <taxon>Lythraceae</taxon>
        <taxon>Punica</taxon>
    </lineage>
</organism>
<name>A0A2I0K061_PUNGR</name>
<proteinExistence type="predicted"/>
<reference evidence="1 2" key="1">
    <citation type="submission" date="2017-11" db="EMBL/GenBank/DDBJ databases">
        <title>De-novo sequencing of pomegranate (Punica granatum L.) genome.</title>
        <authorList>
            <person name="Akparov Z."/>
            <person name="Amiraslanov A."/>
            <person name="Hajiyeva S."/>
            <person name="Abbasov M."/>
            <person name="Kaur K."/>
            <person name="Hamwieh A."/>
            <person name="Solovyev V."/>
            <person name="Salamov A."/>
            <person name="Braich B."/>
            <person name="Kosarev P."/>
            <person name="Mahmoud A."/>
            <person name="Hajiyev E."/>
            <person name="Babayeva S."/>
            <person name="Izzatullayeva V."/>
            <person name="Mammadov A."/>
            <person name="Mammadov A."/>
            <person name="Sharifova S."/>
            <person name="Ojaghi J."/>
            <person name="Eynullazada K."/>
            <person name="Bayramov B."/>
            <person name="Abdulazimova A."/>
            <person name="Shahmuradov I."/>
        </authorList>
    </citation>
    <scope>NUCLEOTIDE SEQUENCE [LARGE SCALE GENOMIC DNA]</scope>
    <source>
        <strain evidence="2">cv. AG2017</strain>
        <tissue evidence="1">Leaf</tissue>
    </source>
</reference>
<evidence type="ECO:0000313" key="2">
    <source>
        <dbReference type="Proteomes" id="UP000233551"/>
    </source>
</evidence>
<accession>A0A2I0K061</accession>
<sequence>MTRSLVSWESNVTGAVRKFHPDQPVQPRQAGLPVGSAADPTSLIRVCSFQGAESTSRSRFFDFPRLFPHLGASMSGNSLNRSRGDLVGSGKPKELLGLTPREVAESPSWLPRAMDGLLSPTQVVSRVFTSFASHESVPFYRFL</sequence>
<comment type="caution">
    <text evidence="1">The sequence shown here is derived from an EMBL/GenBank/DDBJ whole genome shotgun (WGS) entry which is preliminary data.</text>
</comment>
<dbReference type="AlphaFoldDB" id="A0A2I0K061"/>
<evidence type="ECO:0000313" key="1">
    <source>
        <dbReference type="EMBL" id="PKI61500.1"/>
    </source>
</evidence>
<protein>
    <submittedName>
        <fullName evidence="1">Uncharacterized protein</fullName>
    </submittedName>
</protein>
<gene>
    <name evidence="1" type="ORF">CRG98_018084</name>
</gene>
<dbReference type="Proteomes" id="UP000233551">
    <property type="component" value="Unassembled WGS sequence"/>
</dbReference>